<feature type="compositionally biased region" description="Pro residues" evidence="1">
    <location>
        <begin position="290"/>
        <end position="299"/>
    </location>
</feature>
<protein>
    <recommendedName>
        <fullName evidence="2">SCP domain-containing protein</fullName>
    </recommendedName>
</protein>
<dbReference type="EMBL" id="MFBF01000007">
    <property type="protein sequence ID" value="OGD91997.1"/>
    <property type="molecule type" value="Genomic_DNA"/>
</dbReference>
<feature type="region of interest" description="Disordered" evidence="1">
    <location>
        <begin position="279"/>
        <end position="299"/>
    </location>
</feature>
<sequence>MRKENLWQVVVLGGVLVPVALGRSGSRVASDLEFVDQTGPVFGPPVPTRIIEDPTATPTLVPSVTPAPTDIPPVAGQFSGELPGGGTSPPNEISELFEPVEVKTGPDLVFAQDIFRETNLARRANGLKEVSLSLELTDSAQKYSELLAVRWEQKIGGVGHYEDGTTPQQRAEAEGYTGAVGENMNGLIPSPENNAKFWVDSWLGSEGHRANILRADYTDLGVGCAIAYLRLNPYSSGYLDYMRICAQNFGLIYNVTYTPIPFPTPIPTVAPTPTRTPTPTAIPVLTATPTPVPTPTPQP</sequence>
<dbReference type="PANTHER" id="PTHR31157:SF1">
    <property type="entry name" value="SCP DOMAIN-CONTAINING PROTEIN"/>
    <property type="match status" value="1"/>
</dbReference>
<dbReference type="Gene3D" id="3.40.33.10">
    <property type="entry name" value="CAP"/>
    <property type="match status" value="1"/>
</dbReference>
<dbReference type="PANTHER" id="PTHR31157">
    <property type="entry name" value="SCP DOMAIN-CONTAINING PROTEIN"/>
    <property type="match status" value="1"/>
</dbReference>
<dbReference type="CDD" id="cd05379">
    <property type="entry name" value="CAP_bacterial"/>
    <property type="match status" value="1"/>
</dbReference>
<dbReference type="SUPFAM" id="SSF55797">
    <property type="entry name" value="PR-1-like"/>
    <property type="match status" value="1"/>
</dbReference>
<dbReference type="InterPro" id="IPR014044">
    <property type="entry name" value="CAP_dom"/>
</dbReference>
<feature type="domain" description="SCP" evidence="2">
    <location>
        <begin position="116"/>
        <end position="225"/>
    </location>
</feature>
<name>A0A1F5GJN1_9BACT</name>
<dbReference type="STRING" id="1797716.A3D07_03760"/>
<dbReference type="Proteomes" id="UP000177124">
    <property type="component" value="Unassembled WGS sequence"/>
</dbReference>
<comment type="caution">
    <text evidence="3">The sequence shown here is derived from an EMBL/GenBank/DDBJ whole genome shotgun (WGS) entry which is preliminary data.</text>
</comment>
<evidence type="ECO:0000259" key="2">
    <source>
        <dbReference type="Pfam" id="PF00188"/>
    </source>
</evidence>
<evidence type="ECO:0000256" key="1">
    <source>
        <dbReference type="SAM" id="MobiDB-lite"/>
    </source>
</evidence>
<accession>A0A1F5GJN1</accession>
<reference evidence="3 4" key="1">
    <citation type="journal article" date="2016" name="Nat. Commun.">
        <title>Thousands of microbial genomes shed light on interconnected biogeochemical processes in an aquifer system.</title>
        <authorList>
            <person name="Anantharaman K."/>
            <person name="Brown C.T."/>
            <person name="Hug L.A."/>
            <person name="Sharon I."/>
            <person name="Castelle C.J."/>
            <person name="Probst A.J."/>
            <person name="Thomas B.C."/>
            <person name="Singh A."/>
            <person name="Wilkins M.J."/>
            <person name="Karaoz U."/>
            <person name="Brodie E.L."/>
            <person name="Williams K.H."/>
            <person name="Hubbard S.S."/>
            <person name="Banfield J.F."/>
        </authorList>
    </citation>
    <scope>NUCLEOTIDE SEQUENCE [LARGE SCALE GENOMIC DNA]</scope>
</reference>
<dbReference type="Pfam" id="PF00188">
    <property type="entry name" value="CAP"/>
    <property type="match status" value="1"/>
</dbReference>
<feature type="compositionally biased region" description="Low complexity" evidence="1">
    <location>
        <begin position="279"/>
        <end position="289"/>
    </location>
</feature>
<proteinExistence type="predicted"/>
<evidence type="ECO:0000313" key="3">
    <source>
        <dbReference type="EMBL" id="OGD91997.1"/>
    </source>
</evidence>
<dbReference type="InterPro" id="IPR035940">
    <property type="entry name" value="CAP_sf"/>
</dbReference>
<organism evidence="3 4">
    <name type="scientific">Candidatus Curtissbacteria bacterium RIFCSPHIGHO2_02_FULL_42_15</name>
    <dbReference type="NCBI Taxonomy" id="1797716"/>
    <lineage>
        <taxon>Bacteria</taxon>
        <taxon>Candidatus Curtissiibacteriota</taxon>
    </lineage>
</organism>
<gene>
    <name evidence="3" type="ORF">A3D07_03760</name>
</gene>
<dbReference type="AlphaFoldDB" id="A0A1F5GJN1"/>
<evidence type="ECO:0000313" key="4">
    <source>
        <dbReference type="Proteomes" id="UP000177124"/>
    </source>
</evidence>